<dbReference type="RefSeq" id="WP_396638976.1">
    <property type="nucleotide sequence ID" value="NZ_JBIQWL010000001.1"/>
</dbReference>
<evidence type="ECO:0000313" key="2">
    <source>
        <dbReference type="EMBL" id="MFH8249024.1"/>
    </source>
</evidence>
<evidence type="ECO:0000259" key="1">
    <source>
        <dbReference type="Pfam" id="PF16242"/>
    </source>
</evidence>
<proteinExistence type="predicted"/>
<dbReference type="Proteomes" id="UP001610861">
    <property type="component" value="Unassembled WGS sequence"/>
</dbReference>
<dbReference type="InterPro" id="IPR012349">
    <property type="entry name" value="Split_barrel_FMN-bd"/>
</dbReference>
<dbReference type="InterPro" id="IPR052917">
    <property type="entry name" value="Stress-Dev_Protein"/>
</dbReference>
<dbReference type="SUPFAM" id="SSF50475">
    <property type="entry name" value="FMN-binding split barrel"/>
    <property type="match status" value="1"/>
</dbReference>
<dbReference type="PANTHER" id="PTHR34818:SF1">
    <property type="entry name" value="PROTEIN BLI-3"/>
    <property type="match status" value="1"/>
</dbReference>
<reference evidence="2 3" key="1">
    <citation type="submission" date="2024-09" db="EMBL/GenBank/DDBJ databases">
        <authorList>
            <person name="Pan X."/>
        </authorList>
    </citation>
    <scope>NUCLEOTIDE SEQUENCE [LARGE SCALE GENOMIC DNA]</scope>
    <source>
        <strain evidence="2 3">B2969</strain>
    </source>
</reference>
<keyword evidence="3" id="KW-1185">Reference proteome</keyword>
<gene>
    <name evidence="2" type="ORF">ACH3VR_01490</name>
</gene>
<evidence type="ECO:0000313" key="3">
    <source>
        <dbReference type="Proteomes" id="UP001610861"/>
    </source>
</evidence>
<organism evidence="2 3">
    <name type="scientific">Microbacterium alkaliflavum</name>
    <dbReference type="NCBI Taxonomy" id="3248839"/>
    <lineage>
        <taxon>Bacteria</taxon>
        <taxon>Bacillati</taxon>
        <taxon>Actinomycetota</taxon>
        <taxon>Actinomycetes</taxon>
        <taxon>Micrococcales</taxon>
        <taxon>Microbacteriaceae</taxon>
        <taxon>Microbacterium</taxon>
    </lineage>
</organism>
<accession>A0ABW7Q2G0</accession>
<dbReference type="Gene3D" id="2.30.110.10">
    <property type="entry name" value="Electron Transport, Fmn-binding Protein, Chain A"/>
    <property type="match status" value="1"/>
</dbReference>
<protein>
    <submittedName>
        <fullName evidence="2">Pyridoxamine 5'-phosphate oxidase family protein</fullName>
    </submittedName>
</protein>
<sequence>MTAETDIIHAILKAARTAVVTTQTARGTLHSRPLAVIEDDFDGTLWFFTADPSPKTEDIATHPAVNVSVGDGKGWLSFSGTASVSRDQERIDAYWNPWASAYFEGGREDPAVALLEVKVDSVHYWDLDKPAIVKGFEVVKGILTRSAPDVGEDGVVTLDDRR</sequence>
<dbReference type="Pfam" id="PF16242">
    <property type="entry name" value="Pyrid_ox_like"/>
    <property type="match status" value="1"/>
</dbReference>
<dbReference type="InterPro" id="IPR038725">
    <property type="entry name" value="YdaG_split_barrel_FMN-bd"/>
</dbReference>
<comment type="caution">
    <text evidence="2">The sequence shown here is derived from an EMBL/GenBank/DDBJ whole genome shotgun (WGS) entry which is preliminary data.</text>
</comment>
<dbReference type="PANTHER" id="PTHR34818">
    <property type="entry name" value="PROTEIN BLI-3"/>
    <property type="match status" value="1"/>
</dbReference>
<feature type="domain" description="General stress protein FMN-binding split barrel" evidence="1">
    <location>
        <begin position="7"/>
        <end position="149"/>
    </location>
</feature>
<dbReference type="EMBL" id="JBIQWL010000001">
    <property type="protein sequence ID" value="MFH8249024.1"/>
    <property type="molecule type" value="Genomic_DNA"/>
</dbReference>
<name>A0ABW7Q2G0_9MICO</name>